<protein>
    <recommendedName>
        <fullName evidence="3 11">FAD:protein FMN transferase</fullName>
        <ecNumber evidence="2 11">2.7.1.180</ecNumber>
    </recommendedName>
    <alternativeName>
        <fullName evidence="9 11">Flavin transferase</fullName>
    </alternativeName>
</protein>
<reference evidence="12" key="1">
    <citation type="submission" date="2024-03" db="EMBL/GenBank/DDBJ databases">
        <title>Human intestinal bacterial collection.</title>
        <authorList>
            <person name="Pauvert C."/>
            <person name="Hitch T.C.A."/>
            <person name="Clavel T."/>
        </authorList>
    </citation>
    <scope>NUCLEOTIDE SEQUENCE [LARGE SCALE GENOMIC DNA]</scope>
    <source>
        <strain evidence="12">CLA-AA-H89B</strain>
    </source>
</reference>
<evidence type="ECO:0000256" key="10">
    <source>
        <dbReference type="ARBA" id="ARBA00048540"/>
    </source>
</evidence>
<organism evidence="12 13">
    <name type="scientific">Lachnospira intestinalis</name>
    <dbReference type="NCBI Taxonomy" id="3133158"/>
    <lineage>
        <taxon>Bacteria</taxon>
        <taxon>Bacillati</taxon>
        <taxon>Bacillota</taxon>
        <taxon>Clostridia</taxon>
        <taxon>Lachnospirales</taxon>
        <taxon>Lachnospiraceae</taxon>
        <taxon>Lachnospira</taxon>
    </lineage>
</organism>
<evidence type="ECO:0000313" key="13">
    <source>
        <dbReference type="Proteomes" id="UP001546774"/>
    </source>
</evidence>
<accession>A0ABV1H5D1</accession>
<dbReference type="Gene3D" id="3.10.520.10">
    <property type="entry name" value="ApbE-like domains"/>
    <property type="match status" value="1"/>
</dbReference>
<gene>
    <name evidence="12" type="ORF">WMO37_07750</name>
</gene>
<keyword evidence="13" id="KW-1185">Reference proteome</keyword>
<proteinExistence type="inferred from homology"/>
<evidence type="ECO:0000256" key="7">
    <source>
        <dbReference type="ARBA" id="ARBA00022827"/>
    </source>
</evidence>
<evidence type="ECO:0000256" key="8">
    <source>
        <dbReference type="ARBA" id="ARBA00022842"/>
    </source>
</evidence>
<comment type="caution">
    <text evidence="12">The sequence shown here is derived from an EMBL/GenBank/DDBJ whole genome shotgun (WGS) entry which is preliminary data.</text>
</comment>
<keyword evidence="7 11" id="KW-0274">FAD</keyword>
<keyword evidence="6 11" id="KW-0479">Metal-binding</keyword>
<comment type="similarity">
    <text evidence="11">Belongs to the ApbE family.</text>
</comment>
<dbReference type="EMBL" id="JBBMFS010000005">
    <property type="protein sequence ID" value="MEQ2554913.1"/>
    <property type="molecule type" value="Genomic_DNA"/>
</dbReference>
<dbReference type="PIRSF" id="PIRSF006268">
    <property type="entry name" value="ApbE"/>
    <property type="match status" value="1"/>
</dbReference>
<dbReference type="Pfam" id="PF02424">
    <property type="entry name" value="ApbE"/>
    <property type="match status" value="1"/>
</dbReference>
<dbReference type="PANTHER" id="PTHR30040">
    <property type="entry name" value="THIAMINE BIOSYNTHESIS LIPOPROTEIN APBE"/>
    <property type="match status" value="1"/>
</dbReference>
<evidence type="ECO:0000256" key="6">
    <source>
        <dbReference type="ARBA" id="ARBA00022723"/>
    </source>
</evidence>
<dbReference type="InterPro" id="IPR003374">
    <property type="entry name" value="ApbE-like_sf"/>
</dbReference>
<dbReference type="SUPFAM" id="SSF143631">
    <property type="entry name" value="ApbE-like"/>
    <property type="match status" value="1"/>
</dbReference>
<evidence type="ECO:0000256" key="5">
    <source>
        <dbReference type="ARBA" id="ARBA00022679"/>
    </source>
</evidence>
<evidence type="ECO:0000256" key="9">
    <source>
        <dbReference type="ARBA" id="ARBA00031306"/>
    </source>
</evidence>
<comment type="catalytic activity">
    <reaction evidence="10 11">
        <text>L-threonyl-[protein] + FAD = FMN-L-threonyl-[protein] + AMP + H(+)</text>
        <dbReference type="Rhea" id="RHEA:36847"/>
        <dbReference type="Rhea" id="RHEA-COMP:11060"/>
        <dbReference type="Rhea" id="RHEA-COMP:11061"/>
        <dbReference type="ChEBI" id="CHEBI:15378"/>
        <dbReference type="ChEBI" id="CHEBI:30013"/>
        <dbReference type="ChEBI" id="CHEBI:57692"/>
        <dbReference type="ChEBI" id="CHEBI:74257"/>
        <dbReference type="ChEBI" id="CHEBI:456215"/>
        <dbReference type="EC" id="2.7.1.180"/>
    </reaction>
</comment>
<evidence type="ECO:0000256" key="2">
    <source>
        <dbReference type="ARBA" id="ARBA00011955"/>
    </source>
</evidence>
<evidence type="ECO:0000256" key="1">
    <source>
        <dbReference type="ARBA" id="ARBA00001946"/>
    </source>
</evidence>
<dbReference type="GO" id="GO:0016740">
    <property type="term" value="F:transferase activity"/>
    <property type="evidence" value="ECO:0007669"/>
    <property type="project" value="UniProtKB-KW"/>
</dbReference>
<sequence length="363" mass="39799">MRRIVNERNTKRKKAAIILKRTAVAAMCVILAAGMTACGKKADSVQSESVSENDKYSSDIFAMDTYMSLTAYGAKAEDAVTAAIHEIQRLDAMFSVGNTDSDVTTANMQGSATVSDETAYLVEQSLEISRKTDGAFDITIYPVMELWGFTTKNYKVPQADELQETLKRVSYENASLKAHELVLKNNAQIDFGGIAKGYTSSRVMQIFKEYGIEHGMVNLGGNVQTLGTKTDGTAWRVAIQSPQGGNQYLGILETSDQAVITSGGYERYFEENGVTYHHIIDPKTGYPSDSDLTSVTIVCADGTKADALSTSFFVMGLQKAESFYENTDLDFDVILLTKDNQIYISEGIAQNFTSDYTVNVLKK</sequence>
<evidence type="ECO:0000256" key="4">
    <source>
        <dbReference type="ARBA" id="ARBA00022630"/>
    </source>
</evidence>
<evidence type="ECO:0000256" key="11">
    <source>
        <dbReference type="PIRNR" id="PIRNR006268"/>
    </source>
</evidence>
<name>A0ABV1H5D1_9FIRM</name>
<keyword evidence="8 11" id="KW-0460">Magnesium</keyword>
<keyword evidence="4 11" id="KW-0285">Flavoprotein</keyword>
<evidence type="ECO:0000313" key="12">
    <source>
        <dbReference type="EMBL" id="MEQ2554913.1"/>
    </source>
</evidence>
<keyword evidence="5 11" id="KW-0808">Transferase</keyword>
<comment type="cofactor">
    <cofactor evidence="1">
        <name>Mg(2+)</name>
        <dbReference type="ChEBI" id="CHEBI:18420"/>
    </cofactor>
</comment>
<dbReference type="Proteomes" id="UP001546774">
    <property type="component" value="Unassembled WGS sequence"/>
</dbReference>
<dbReference type="PANTHER" id="PTHR30040:SF2">
    <property type="entry name" value="FAD:PROTEIN FMN TRANSFERASE"/>
    <property type="match status" value="1"/>
</dbReference>
<dbReference type="InterPro" id="IPR024932">
    <property type="entry name" value="ApbE"/>
</dbReference>
<dbReference type="EC" id="2.7.1.180" evidence="2 11"/>
<evidence type="ECO:0000256" key="3">
    <source>
        <dbReference type="ARBA" id="ARBA00016337"/>
    </source>
</evidence>